<sequence length="72" mass="7898">MTHLHSAVTRDASDPDGLSLYLTGEYRCVVSDGHSSIERVFHLELCSVVDDKEEDSQCCCASIGGEVVVRIR</sequence>
<dbReference type="EMBL" id="CASHTH010002577">
    <property type="protein sequence ID" value="CAI8031946.1"/>
    <property type="molecule type" value="Genomic_DNA"/>
</dbReference>
<name>A0AA35WX21_GEOBA</name>
<protein>
    <submittedName>
        <fullName evidence="1">Uncharacterized protein</fullName>
    </submittedName>
</protein>
<dbReference type="Proteomes" id="UP001174909">
    <property type="component" value="Unassembled WGS sequence"/>
</dbReference>
<evidence type="ECO:0000313" key="2">
    <source>
        <dbReference type="Proteomes" id="UP001174909"/>
    </source>
</evidence>
<gene>
    <name evidence="1" type="ORF">GBAR_LOCUS18089</name>
</gene>
<comment type="caution">
    <text evidence="1">The sequence shown here is derived from an EMBL/GenBank/DDBJ whole genome shotgun (WGS) entry which is preliminary data.</text>
</comment>
<proteinExistence type="predicted"/>
<accession>A0AA35WX21</accession>
<evidence type="ECO:0000313" key="1">
    <source>
        <dbReference type="EMBL" id="CAI8031946.1"/>
    </source>
</evidence>
<feature type="non-terminal residue" evidence="1">
    <location>
        <position position="1"/>
    </location>
</feature>
<keyword evidence="2" id="KW-1185">Reference proteome</keyword>
<reference evidence="1" key="1">
    <citation type="submission" date="2023-03" db="EMBL/GenBank/DDBJ databases">
        <authorList>
            <person name="Steffen K."/>
            <person name="Cardenas P."/>
        </authorList>
    </citation>
    <scope>NUCLEOTIDE SEQUENCE</scope>
</reference>
<dbReference type="AlphaFoldDB" id="A0AA35WX21"/>
<organism evidence="1 2">
    <name type="scientific">Geodia barretti</name>
    <name type="common">Barrett's horny sponge</name>
    <dbReference type="NCBI Taxonomy" id="519541"/>
    <lineage>
        <taxon>Eukaryota</taxon>
        <taxon>Metazoa</taxon>
        <taxon>Porifera</taxon>
        <taxon>Demospongiae</taxon>
        <taxon>Heteroscleromorpha</taxon>
        <taxon>Tetractinellida</taxon>
        <taxon>Astrophorina</taxon>
        <taxon>Geodiidae</taxon>
        <taxon>Geodia</taxon>
    </lineage>
</organism>